<dbReference type="SUPFAM" id="SSF52266">
    <property type="entry name" value="SGNH hydrolase"/>
    <property type="match status" value="1"/>
</dbReference>
<evidence type="ECO:0008006" key="3">
    <source>
        <dbReference type="Google" id="ProtNLM"/>
    </source>
</evidence>
<dbReference type="Gene3D" id="3.40.50.1110">
    <property type="entry name" value="SGNH hydrolase"/>
    <property type="match status" value="1"/>
</dbReference>
<dbReference type="Proteomes" id="UP001460270">
    <property type="component" value="Unassembled WGS sequence"/>
</dbReference>
<proteinExistence type="predicted"/>
<reference evidence="2" key="1">
    <citation type="submission" date="2024-04" db="EMBL/GenBank/DDBJ databases">
        <title>Salinicola lusitanus LLJ914,a marine bacterium isolated from the Okinawa Trough.</title>
        <authorList>
            <person name="Li J."/>
        </authorList>
    </citation>
    <scope>NUCLEOTIDE SEQUENCE [LARGE SCALE GENOMIC DNA]</scope>
</reference>
<accession>A0AAW0MTH6</accession>
<evidence type="ECO:0000313" key="1">
    <source>
        <dbReference type="EMBL" id="KAK7884498.1"/>
    </source>
</evidence>
<sequence length="303" mass="33813">MPRTKQSRRSAAARARKIEHQEKVREYQSTPLKFFPTLSQLNLLVTQGTGVRAKKAADWETPAAGQKEHKFVLPAESPDKKLVLVAGDSYLRSIVDGAVPFPEGCLSFAISCTPGASACHLTDRLSAHRKEMNKEKRDSELVCLLAPSNNLTSSKTIDRACDDFRALLTSACGSWKKVIVIDFPPRLSFNMDYQTALRQEYHRISAEMRVTYYNIADYFPTKDLRLWIGDGTHLSDTHGTNLLAQLMWIACYKELETPTPPTPVPVSPPSPPTSTFAQDWLRPLSHHHAAHHGVLSVLEGISH</sequence>
<dbReference type="InterPro" id="IPR036514">
    <property type="entry name" value="SGNH_hydro_sf"/>
</dbReference>
<protein>
    <recommendedName>
        <fullName evidence="3">SGNH hydrolase-type esterase domain-containing protein</fullName>
    </recommendedName>
</protein>
<dbReference type="EMBL" id="JBBPFD010000020">
    <property type="protein sequence ID" value="KAK7884498.1"/>
    <property type="molecule type" value="Genomic_DNA"/>
</dbReference>
<organism evidence="1 2">
    <name type="scientific">Mugilogobius chulae</name>
    <name type="common">yellowstripe goby</name>
    <dbReference type="NCBI Taxonomy" id="88201"/>
    <lineage>
        <taxon>Eukaryota</taxon>
        <taxon>Metazoa</taxon>
        <taxon>Chordata</taxon>
        <taxon>Craniata</taxon>
        <taxon>Vertebrata</taxon>
        <taxon>Euteleostomi</taxon>
        <taxon>Actinopterygii</taxon>
        <taxon>Neopterygii</taxon>
        <taxon>Teleostei</taxon>
        <taxon>Neoteleostei</taxon>
        <taxon>Acanthomorphata</taxon>
        <taxon>Gobiaria</taxon>
        <taxon>Gobiiformes</taxon>
        <taxon>Gobioidei</taxon>
        <taxon>Gobiidae</taxon>
        <taxon>Gobionellinae</taxon>
        <taxon>Mugilogobius</taxon>
    </lineage>
</organism>
<name>A0AAW0MTH6_9GOBI</name>
<dbReference type="AlphaFoldDB" id="A0AAW0MTH6"/>
<evidence type="ECO:0000313" key="2">
    <source>
        <dbReference type="Proteomes" id="UP001460270"/>
    </source>
</evidence>
<gene>
    <name evidence="1" type="ORF">WMY93_027621</name>
</gene>
<comment type="caution">
    <text evidence="1">The sequence shown here is derived from an EMBL/GenBank/DDBJ whole genome shotgun (WGS) entry which is preliminary data.</text>
</comment>
<keyword evidence="2" id="KW-1185">Reference proteome</keyword>